<protein>
    <submittedName>
        <fullName evidence="2">Uncharacterized protein</fullName>
    </submittedName>
</protein>
<feature type="region of interest" description="Disordered" evidence="1">
    <location>
        <begin position="175"/>
        <end position="248"/>
    </location>
</feature>
<evidence type="ECO:0000313" key="2">
    <source>
        <dbReference type="EMBL" id="KAJ5355676.1"/>
    </source>
</evidence>
<dbReference type="AlphaFoldDB" id="A0A9W9UUY1"/>
<keyword evidence="3" id="KW-1185">Reference proteome</keyword>
<comment type="caution">
    <text evidence="2">The sequence shown here is derived from an EMBL/GenBank/DDBJ whole genome shotgun (WGS) entry which is preliminary data.</text>
</comment>
<feature type="compositionally biased region" description="Low complexity" evidence="1">
    <location>
        <begin position="66"/>
        <end position="105"/>
    </location>
</feature>
<feature type="compositionally biased region" description="Low complexity" evidence="1">
    <location>
        <begin position="203"/>
        <end position="233"/>
    </location>
</feature>
<sequence>MSEASTGPRSENPLLTMCDIPAEKESDVKPITISNSPAVTSLDLEAKAMSASSSHEVHEPRNAIVSDNSSPGSSDSSDSSSESGYDASMNGSSSSSPNSLSPDSLNKTSPENNVLKTSDLLDDYSEKSPSCRHRAVWETSSQSDSDAETVILCNSAANHDLDTISTDNSGIEEPCALSGDCTQGNPDAERRDTADSASDDGSDSPSQDPSDTFSPVGPRSLSPASSRSSQAPLDIDDDEPNVSKGSHNICAYASPVQDGRRIRTSCDRNDDTGIWHVEPDGFINETKRAGGPYLCAFPVQMRKLKPNDPLNDIFEDCVLFRKIFSTLAEHNVYPLSMKLRECQHTEDLFNFMPTLIFSAIRNTFDDSWILACRQIWKHFSDAGLGQVNIEVSDPGAYTFFFRAPKKSDPIWPVHGELQRRIMAAIDSTDMTLLTAGPVGMNQDEENLLQAVVMCVKYRSNRDWRNTRDLIVHVLDEFNLPMVGVIIMKGENRRG</sequence>
<gene>
    <name evidence="2" type="ORF">N7517_010285</name>
</gene>
<evidence type="ECO:0000256" key="1">
    <source>
        <dbReference type="SAM" id="MobiDB-lite"/>
    </source>
</evidence>
<reference evidence="2" key="1">
    <citation type="submission" date="2022-12" db="EMBL/GenBank/DDBJ databases">
        <authorList>
            <person name="Petersen C."/>
        </authorList>
    </citation>
    <scope>NUCLEOTIDE SEQUENCE</scope>
    <source>
        <strain evidence="2">IBT 3081</strain>
    </source>
</reference>
<organism evidence="2 3">
    <name type="scientific">Penicillium concentricum</name>
    <dbReference type="NCBI Taxonomy" id="293559"/>
    <lineage>
        <taxon>Eukaryota</taxon>
        <taxon>Fungi</taxon>
        <taxon>Dikarya</taxon>
        <taxon>Ascomycota</taxon>
        <taxon>Pezizomycotina</taxon>
        <taxon>Eurotiomycetes</taxon>
        <taxon>Eurotiomycetidae</taxon>
        <taxon>Eurotiales</taxon>
        <taxon>Aspergillaceae</taxon>
        <taxon>Penicillium</taxon>
    </lineage>
</organism>
<dbReference type="GeneID" id="81467191"/>
<proteinExistence type="predicted"/>
<name>A0A9W9UUY1_9EURO</name>
<dbReference type="EMBL" id="JAPZBT010000006">
    <property type="protein sequence ID" value="KAJ5355676.1"/>
    <property type="molecule type" value="Genomic_DNA"/>
</dbReference>
<reference evidence="2" key="2">
    <citation type="journal article" date="2023" name="IMA Fungus">
        <title>Comparative genomic study of the Penicillium genus elucidates a diverse pangenome and 15 lateral gene transfer events.</title>
        <authorList>
            <person name="Petersen C."/>
            <person name="Sorensen T."/>
            <person name="Nielsen M.R."/>
            <person name="Sondergaard T.E."/>
            <person name="Sorensen J.L."/>
            <person name="Fitzpatrick D.A."/>
            <person name="Frisvad J.C."/>
            <person name="Nielsen K.L."/>
        </authorList>
    </citation>
    <scope>NUCLEOTIDE SEQUENCE</scope>
    <source>
        <strain evidence="2">IBT 3081</strain>
    </source>
</reference>
<accession>A0A9W9UUY1</accession>
<dbReference type="RefSeq" id="XP_056573823.1">
    <property type="nucleotide sequence ID" value="XM_056728008.1"/>
</dbReference>
<feature type="region of interest" description="Disordered" evidence="1">
    <location>
        <begin position="1"/>
        <end position="146"/>
    </location>
</feature>
<evidence type="ECO:0000313" key="3">
    <source>
        <dbReference type="Proteomes" id="UP001147752"/>
    </source>
</evidence>
<dbReference type="OrthoDB" id="5424209at2759"/>
<dbReference type="Proteomes" id="UP001147752">
    <property type="component" value="Unassembled WGS sequence"/>
</dbReference>
<feature type="compositionally biased region" description="Polar residues" evidence="1">
    <location>
        <begin position="106"/>
        <end position="116"/>
    </location>
</feature>